<dbReference type="InParanoid" id="A0A7N2LA48"/>
<dbReference type="PROSITE" id="PS51473">
    <property type="entry name" value="GNK2"/>
    <property type="match status" value="2"/>
</dbReference>
<feature type="transmembrane region" description="Helical" evidence="13">
    <location>
        <begin position="223"/>
        <end position="246"/>
    </location>
</feature>
<dbReference type="EnsemblPlants" id="QL03p059016:mrna">
    <property type="protein sequence ID" value="QL03p059016:mrna"/>
    <property type="gene ID" value="QL03p059016"/>
</dbReference>
<evidence type="ECO:0000256" key="13">
    <source>
        <dbReference type="SAM" id="Phobius"/>
    </source>
</evidence>
<evidence type="ECO:0000256" key="3">
    <source>
        <dbReference type="ARBA" id="ARBA00022679"/>
    </source>
</evidence>
<keyword evidence="17" id="KW-1185">Reference proteome</keyword>
<dbReference type="SUPFAM" id="SSF56112">
    <property type="entry name" value="Protein kinase-like (PK-like)"/>
    <property type="match status" value="1"/>
</dbReference>
<dbReference type="InterPro" id="IPR038408">
    <property type="entry name" value="GNK2_sf"/>
</dbReference>
<evidence type="ECO:0000313" key="17">
    <source>
        <dbReference type="Proteomes" id="UP000594261"/>
    </source>
</evidence>
<dbReference type="Gene3D" id="3.30.430.20">
    <property type="entry name" value="Gnk2 domain, C-X8-C-X2-C motif"/>
    <property type="match status" value="2"/>
</dbReference>
<dbReference type="InterPro" id="IPR002902">
    <property type="entry name" value="GNK2"/>
</dbReference>
<dbReference type="EMBL" id="LRBV02000003">
    <property type="status" value="NOT_ANNOTATED_CDS"/>
    <property type="molecule type" value="Genomic_DNA"/>
</dbReference>
<dbReference type="Gene3D" id="3.30.200.20">
    <property type="entry name" value="Phosphorylase Kinase, domain 1"/>
    <property type="match status" value="1"/>
</dbReference>
<evidence type="ECO:0000256" key="1">
    <source>
        <dbReference type="ARBA" id="ARBA00022527"/>
    </source>
</evidence>
<feature type="transmembrane region" description="Helical" evidence="13">
    <location>
        <begin position="371"/>
        <end position="390"/>
    </location>
</feature>
<keyword evidence="4" id="KW-0732">Signal</keyword>
<evidence type="ECO:0000259" key="15">
    <source>
        <dbReference type="PROSITE" id="PS51473"/>
    </source>
</evidence>
<dbReference type="CDD" id="cd23509">
    <property type="entry name" value="Gnk2-like"/>
    <property type="match status" value="2"/>
</dbReference>
<evidence type="ECO:0000256" key="2">
    <source>
        <dbReference type="ARBA" id="ARBA00022553"/>
    </source>
</evidence>
<keyword evidence="5" id="KW-0677">Repeat</keyword>
<evidence type="ECO:0000313" key="16">
    <source>
        <dbReference type="EnsemblPlants" id="QL03p059016:mrna"/>
    </source>
</evidence>
<dbReference type="InterPro" id="IPR017441">
    <property type="entry name" value="Protein_kinase_ATP_BS"/>
</dbReference>
<evidence type="ECO:0000259" key="14">
    <source>
        <dbReference type="PROSITE" id="PS50011"/>
    </source>
</evidence>
<comment type="catalytic activity">
    <reaction evidence="11">
        <text>L-threonyl-[protein] + ATP = O-phospho-L-threonyl-[protein] + ADP + H(+)</text>
        <dbReference type="Rhea" id="RHEA:46608"/>
        <dbReference type="Rhea" id="RHEA-COMP:11060"/>
        <dbReference type="Rhea" id="RHEA-COMP:11605"/>
        <dbReference type="ChEBI" id="CHEBI:15378"/>
        <dbReference type="ChEBI" id="CHEBI:30013"/>
        <dbReference type="ChEBI" id="CHEBI:30616"/>
        <dbReference type="ChEBI" id="CHEBI:61977"/>
        <dbReference type="ChEBI" id="CHEBI:456216"/>
    </reaction>
</comment>
<keyword evidence="1" id="KW-0723">Serine/threonine-protein kinase</keyword>
<dbReference type="InterPro" id="IPR052059">
    <property type="entry name" value="CR_Ser/Thr_kinase"/>
</dbReference>
<keyword evidence="8 12" id="KW-0067">ATP-binding</keyword>
<dbReference type="GO" id="GO:0005524">
    <property type="term" value="F:ATP binding"/>
    <property type="evidence" value="ECO:0007669"/>
    <property type="project" value="UniProtKB-UniRule"/>
</dbReference>
<dbReference type="InterPro" id="IPR011009">
    <property type="entry name" value="Kinase-like_dom_sf"/>
</dbReference>
<evidence type="ECO:0000256" key="5">
    <source>
        <dbReference type="ARBA" id="ARBA00022737"/>
    </source>
</evidence>
<keyword evidence="6 12" id="KW-0547">Nucleotide-binding</keyword>
<keyword evidence="2" id="KW-0597">Phosphoprotein</keyword>
<proteinExistence type="predicted"/>
<dbReference type="FunFam" id="3.30.430.20:FF:000005">
    <property type="entry name" value="Cysteine-rich receptor-like protein kinase 2"/>
    <property type="match status" value="1"/>
</dbReference>
<dbReference type="PANTHER" id="PTHR47973">
    <property type="entry name" value="CYSTEINE-RICH RECEPTOR-LIKE PROTEIN KINASE 3"/>
    <property type="match status" value="1"/>
</dbReference>
<dbReference type="Gramene" id="QL03p059016:mrna">
    <property type="protein sequence ID" value="QL03p059016:mrna"/>
    <property type="gene ID" value="QL03p059016"/>
</dbReference>
<evidence type="ECO:0000256" key="9">
    <source>
        <dbReference type="ARBA" id="ARBA00023170"/>
    </source>
</evidence>
<reference evidence="16" key="2">
    <citation type="submission" date="2021-01" db="UniProtKB">
        <authorList>
            <consortium name="EnsemblPlants"/>
        </authorList>
    </citation>
    <scope>IDENTIFICATION</scope>
</reference>
<keyword evidence="3" id="KW-0808">Transferase</keyword>
<evidence type="ECO:0000256" key="11">
    <source>
        <dbReference type="ARBA" id="ARBA00047951"/>
    </source>
</evidence>
<feature type="domain" description="Gnk2-homologous" evidence="15">
    <location>
        <begin position="105"/>
        <end position="214"/>
    </location>
</feature>
<reference evidence="16 17" key="1">
    <citation type="journal article" date="2016" name="G3 (Bethesda)">
        <title>First Draft Assembly and Annotation of the Genome of a California Endemic Oak Quercus lobata Nee (Fagaceae).</title>
        <authorList>
            <person name="Sork V.L."/>
            <person name="Fitz-Gibbon S.T."/>
            <person name="Puiu D."/>
            <person name="Crepeau M."/>
            <person name="Gugger P.F."/>
            <person name="Sherman R."/>
            <person name="Stevens K."/>
            <person name="Langley C.H."/>
            <person name="Pellegrini M."/>
            <person name="Salzberg S.L."/>
        </authorList>
    </citation>
    <scope>NUCLEOTIDE SEQUENCE [LARGE SCALE GENOMIC DNA]</scope>
    <source>
        <strain evidence="16 17">cv. SW786</strain>
    </source>
</reference>
<feature type="domain" description="Gnk2-homologous" evidence="15">
    <location>
        <begin position="1"/>
        <end position="100"/>
    </location>
</feature>
<dbReference type="InterPro" id="IPR001245">
    <property type="entry name" value="Ser-Thr/Tyr_kinase_cat_dom"/>
</dbReference>
<keyword evidence="13" id="KW-0472">Membrane</keyword>
<keyword evidence="7" id="KW-0418">Kinase</keyword>
<dbReference type="AlphaFoldDB" id="A0A7N2LA48"/>
<keyword evidence="9" id="KW-0675">Receptor</keyword>
<dbReference type="Pfam" id="PF01657">
    <property type="entry name" value="Stress-antifung"/>
    <property type="match status" value="2"/>
</dbReference>
<comment type="catalytic activity">
    <reaction evidence="10">
        <text>L-seryl-[protein] + ATP = O-phospho-L-seryl-[protein] + ADP + H(+)</text>
        <dbReference type="Rhea" id="RHEA:17989"/>
        <dbReference type="Rhea" id="RHEA-COMP:9863"/>
        <dbReference type="Rhea" id="RHEA-COMP:11604"/>
        <dbReference type="ChEBI" id="CHEBI:15378"/>
        <dbReference type="ChEBI" id="CHEBI:29999"/>
        <dbReference type="ChEBI" id="CHEBI:30616"/>
        <dbReference type="ChEBI" id="CHEBI:83421"/>
        <dbReference type="ChEBI" id="CHEBI:456216"/>
    </reaction>
</comment>
<accession>A0A7N2LA48</accession>
<protein>
    <recommendedName>
        <fullName evidence="18">Cysteine-rich receptor-like protein kinase 2</fullName>
    </recommendedName>
</protein>
<sequence length="393" mass="43646">MVQITCGHQLVQNRSVSASNFGYTMENIRQQMQGSGFGVAVTGSGPDTNYGLGQCFGDLSLPDCELCYAEARTALSQCFPHTSGRIYFDGCFMRYENYSFFEEYTGPGDSSVCRNTTRKNSTFEESVKKALSSAVVAAPHQKGHAIAQEAVPGAVNESAYALADCWRTLNASSCEVCWKMRLLQYWNACLGQRGAGLVALGRSMFYIKFDHFLLMSFAGRTTVIIVSIVSSLVLVVVGIAVGLYIWRQRSIAKKRRGSNDAEKLVKILNDISLNFKYSTLEKATRGFDIANKLGQGGFGTVYKGTLPDGREIAVKRLFSNKRHRAEDFYNEVNIVSSVEHKNLVRLLGCSCSGPESLLVYEFLPNTSLDRFIFGNYQSFTFVLVLVWSHYARL</sequence>
<dbReference type="Proteomes" id="UP000594261">
    <property type="component" value="Chromosome 3"/>
</dbReference>
<evidence type="ECO:0000256" key="7">
    <source>
        <dbReference type="ARBA" id="ARBA00022777"/>
    </source>
</evidence>
<dbReference type="PROSITE" id="PS00107">
    <property type="entry name" value="PROTEIN_KINASE_ATP"/>
    <property type="match status" value="1"/>
</dbReference>
<evidence type="ECO:0000256" key="6">
    <source>
        <dbReference type="ARBA" id="ARBA00022741"/>
    </source>
</evidence>
<organism evidence="16 17">
    <name type="scientific">Quercus lobata</name>
    <name type="common">Valley oak</name>
    <dbReference type="NCBI Taxonomy" id="97700"/>
    <lineage>
        <taxon>Eukaryota</taxon>
        <taxon>Viridiplantae</taxon>
        <taxon>Streptophyta</taxon>
        <taxon>Embryophyta</taxon>
        <taxon>Tracheophyta</taxon>
        <taxon>Spermatophyta</taxon>
        <taxon>Magnoliopsida</taxon>
        <taxon>eudicotyledons</taxon>
        <taxon>Gunneridae</taxon>
        <taxon>Pentapetalae</taxon>
        <taxon>rosids</taxon>
        <taxon>fabids</taxon>
        <taxon>Fagales</taxon>
        <taxon>Fagaceae</taxon>
        <taxon>Quercus</taxon>
    </lineage>
</organism>
<keyword evidence="13" id="KW-0812">Transmembrane</keyword>
<evidence type="ECO:0000256" key="4">
    <source>
        <dbReference type="ARBA" id="ARBA00022729"/>
    </source>
</evidence>
<dbReference type="PROSITE" id="PS50011">
    <property type="entry name" value="PROTEIN_KINASE_DOM"/>
    <property type="match status" value="1"/>
</dbReference>
<evidence type="ECO:0000256" key="8">
    <source>
        <dbReference type="ARBA" id="ARBA00022840"/>
    </source>
</evidence>
<feature type="domain" description="Protein kinase" evidence="14">
    <location>
        <begin position="287"/>
        <end position="393"/>
    </location>
</feature>
<dbReference type="OMA" id="CAKNIND"/>
<evidence type="ECO:0008006" key="18">
    <source>
        <dbReference type="Google" id="ProtNLM"/>
    </source>
</evidence>
<feature type="binding site" evidence="12">
    <location>
        <position position="315"/>
    </location>
    <ligand>
        <name>ATP</name>
        <dbReference type="ChEBI" id="CHEBI:30616"/>
    </ligand>
</feature>
<dbReference type="GO" id="GO:0004674">
    <property type="term" value="F:protein serine/threonine kinase activity"/>
    <property type="evidence" value="ECO:0007669"/>
    <property type="project" value="UniProtKB-KW"/>
</dbReference>
<dbReference type="Pfam" id="PF07714">
    <property type="entry name" value="PK_Tyr_Ser-Thr"/>
    <property type="match status" value="1"/>
</dbReference>
<name>A0A7N2LA48_QUELO</name>
<keyword evidence="13" id="KW-1133">Transmembrane helix</keyword>
<evidence type="ECO:0000256" key="12">
    <source>
        <dbReference type="PROSITE-ProRule" id="PRU10141"/>
    </source>
</evidence>
<dbReference type="FunFam" id="3.30.200.20:FF:001208">
    <property type="entry name" value="Putative DUF26-domain receptor-like protein kinase family protein"/>
    <property type="match status" value="1"/>
</dbReference>
<evidence type="ECO:0000256" key="10">
    <source>
        <dbReference type="ARBA" id="ARBA00047558"/>
    </source>
</evidence>
<dbReference type="InterPro" id="IPR000719">
    <property type="entry name" value="Prot_kinase_dom"/>
</dbReference>